<protein>
    <recommendedName>
        <fullName evidence="4">Cytochrome c domain-containing protein</fullName>
    </recommendedName>
</protein>
<dbReference type="SUPFAM" id="SSF46626">
    <property type="entry name" value="Cytochrome c"/>
    <property type="match status" value="1"/>
</dbReference>
<dbReference type="KEGG" id="mcg:GL4_2362"/>
<evidence type="ECO:0000256" key="1">
    <source>
        <dbReference type="SAM" id="SignalP"/>
    </source>
</evidence>
<dbReference type="Proteomes" id="UP000031643">
    <property type="component" value="Chromosome"/>
</dbReference>
<organism evidence="2 3">
    <name type="scientific">Methyloceanibacter caenitepidi</name>
    <dbReference type="NCBI Taxonomy" id="1384459"/>
    <lineage>
        <taxon>Bacteria</taxon>
        <taxon>Pseudomonadati</taxon>
        <taxon>Pseudomonadota</taxon>
        <taxon>Alphaproteobacteria</taxon>
        <taxon>Hyphomicrobiales</taxon>
        <taxon>Hyphomicrobiaceae</taxon>
        <taxon>Methyloceanibacter</taxon>
    </lineage>
</organism>
<dbReference type="AlphaFoldDB" id="A0A0A8K736"/>
<dbReference type="Gene3D" id="1.10.760.10">
    <property type="entry name" value="Cytochrome c-like domain"/>
    <property type="match status" value="1"/>
</dbReference>
<dbReference type="OrthoDB" id="9796294at2"/>
<dbReference type="EMBL" id="AP014648">
    <property type="protein sequence ID" value="BAQ17799.1"/>
    <property type="molecule type" value="Genomic_DNA"/>
</dbReference>
<reference evidence="2 3" key="1">
    <citation type="submission" date="2014-09" db="EMBL/GenBank/DDBJ databases">
        <title>Genome sequencing of Methyloceanibacter caenitepidi Gela4.</title>
        <authorList>
            <person name="Takeuchi M."/>
            <person name="Susumu S."/>
            <person name="Kamagata Y."/>
            <person name="Oshima K."/>
            <person name="Hattori M."/>
            <person name="Iwasaki W."/>
        </authorList>
    </citation>
    <scope>NUCLEOTIDE SEQUENCE [LARGE SCALE GENOMIC DNA]</scope>
    <source>
        <strain evidence="2 3">Gela4</strain>
    </source>
</reference>
<dbReference type="STRING" id="1384459.GL4_2362"/>
<accession>A0A0A8K736</accession>
<proteinExistence type="predicted"/>
<feature type="signal peptide" evidence="1">
    <location>
        <begin position="1"/>
        <end position="19"/>
    </location>
</feature>
<keyword evidence="3" id="KW-1185">Reference proteome</keyword>
<evidence type="ECO:0000313" key="3">
    <source>
        <dbReference type="Proteomes" id="UP000031643"/>
    </source>
</evidence>
<dbReference type="GO" id="GO:0020037">
    <property type="term" value="F:heme binding"/>
    <property type="evidence" value="ECO:0007669"/>
    <property type="project" value="InterPro"/>
</dbReference>
<gene>
    <name evidence="2" type="ORF">GL4_2362</name>
</gene>
<keyword evidence="1" id="KW-0732">Signal</keyword>
<dbReference type="InterPro" id="IPR036909">
    <property type="entry name" value="Cyt_c-like_dom_sf"/>
</dbReference>
<evidence type="ECO:0008006" key="4">
    <source>
        <dbReference type="Google" id="ProtNLM"/>
    </source>
</evidence>
<feature type="chain" id="PRO_5002055711" description="Cytochrome c domain-containing protein" evidence="1">
    <location>
        <begin position="20"/>
        <end position="97"/>
    </location>
</feature>
<dbReference type="HOGENOM" id="CLU_159396_3_0_5"/>
<evidence type="ECO:0000313" key="2">
    <source>
        <dbReference type="EMBL" id="BAQ17799.1"/>
    </source>
</evidence>
<name>A0A0A8K736_9HYPH</name>
<dbReference type="RefSeq" id="WP_045367652.1">
    <property type="nucleotide sequence ID" value="NZ_AP014648.1"/>
</dbReference>
<dbReference type="GO" id="GO:0009055">
    <property type="term" value="F:electron transfer activity"/>
    <property type="evidence" value="ECO:0007669"/>
    <property type="project" value="InterPro"/>
</dbReference>
<sequence>MKSFLSVLASMLLVSMAQASSLPGDSANGKRLYDTHCTECHDTSVLSRSDRAVQSLDQLREQLSSCSHMANAEFSADETRDLLKYLNDEFYHFASDR</sequence>